<gene>
    <name evidence="5" type="ORF">LMG31506_05459</name>
</gene>
<dbReference type="GO" id="GO:0052621">
    <property type="term" value="F:diguanylate cyclase activity"/>
    <property type="evidence" value="ECO:0007669"/>
    <property type="project" value="UniProtKB-EC"/>
</dbReference>
<dbReference type="GO" id="GO:0005886">
    <property type="term" value="C:plasma membrane"/>
    <property type="evidence" value="ECO:0007669"/>
    <property type="project" value="TreeGrafter"/>
</dbReference>
<feature type="transmembrane region" description="Helical" evidence="3">
    <location>
        <begin position="77"/>
        <end position="97"/>
    </location>
</feature>
<dbReference type="GO" id="GO:1902201">
    <property type="term" value="P:negative regulation of bacterial-type flagellum-dependent cell motility"/>
    <property type="evidence" value="ECO:0007669"/>
    <property type="project" value="TreeGrafter"/>
</dbReference>
<dbReference type="Gene3D" id="3.30.70.270">
    <property type="match status" value="1"/>
</dbReference>
<keyword evidence="6" id="KW-1185">Reference proteome</keyword>
<dbReference type="EC" id="2.7.7.65" evidence="1"/>
<evidence type="ECO:0000313" key="6">
    <source>
        <dbReference type="Proteomes" id="UP000672934"/>
    </source>
</evidence>
<dbReference type="AlphaFoldDB" id="A0A916N743"/>
<feature type="transmembrane region" description="Helical" evidence="3">
    <location>
        <begin position="128"/>
        <end position="149"/>
    </location>
</feature>
<dbReference type="NCBIfam" id="TIGR00254">
    <property type="entry name" value="GGDEF"/>
    <property type="match status" value="1"/>
</dbReference>
<dbReference type="GO" id="GO:0043709">
    <property type="term" value="P:cell adhesion involved in single-species biofilm formation"/>
    <property type="evidence" value="ECO:0007669"/>
    <property type="project" value="TreeGrafter"/>
</dbReference>
<feature type="domain" description="GGDEF" evidence="4">
    <location>
        <begin position="260"/>
        <end position="392"/>
    </location>
</feature>
<dbReference type="InterPro" id="IPR050469">
    <property type="entry name" value="Diguanylate_Cyclase"/>
</dbReference>
<dbReference type="PANTHER" id="PTHR45138">
    <property type="entry name" value="REGULATORY COMPONENTS OF SENSORY TRANSDUCTION SYSTEM"/>
    <property type="match status" value="1"/>
</dbReference>
<evidence type="ECO:0000256" key="2">
    <source>
        <dbReference type="ARBA" id="ARBA00034247"/>
    </source>
</evidence>
<evidence type="ECO:0000313" key="5">
    <source>
        <dbReference type="EMBL" id="CAG2155633.1"/>
    </source>
</evidence>
<dbReference type="InterPro" id="IPR000160">
    <property type="entry name" value="GGDEF_dom"/>
</dbReference>
<evidence type="ECO:0000259" key="4">
    <source>
        <dbReference type="PROSITE" id="PS50887"/>
    </source>
</evidence>
<protein>
    <recommendedName>
        <fullName evidence="1">diguanylate cyclase</fullName>
        <ecNumber evidence="1">2.7.7.65</ecNumber>
    </recommendedName>
</protein>
<dbReference type="InterPro" id="IPR043128">
    <property type="entry name" value="Rev_trsase/Diguanyl_cyclase"/>
</dbReference>
<keyword evidence="3" id="KW-0472">Membrane</keyword>
<dbReference type="EMBL" id="CAJPUY010000026">
    <property type="protein sequence ID" value="CAG2155633.1"/>
    <property type="molecule type" value="Genomic_DNA"/>
</dbReference>
<feature type="transmembrane region" description="Helical" evidence="3">
    <location>
        <begin position="104"/>
        <end position="122"/>
    </location>
</feature>
<dbReference type="SUPFAM" id="SSF55073">
    <property type="entry name" value="Nucleotide cyclase"/>
    <property type="match status" value="1"/>
</dbReference>
<name>A0A916N743_9BURK</name>
<dbReference type="CDD" id="cd01949">
    <property type="entry name" value="GGDEF"/>
    <property type="match status" value="1"/>
</dbReference>
<feature type="transmembrane region" description="Helical" evidence="3">
    <location>
        <begin position="16"/>
        <end position="35"/>
    </location>
</feature>
<feature type="transmembrane region" description="Helical" evidence="3">
    <location>
        <begin position="200"/>
        <end position="219"/>
    </location>
</feature>
<accession>A0A916N743</accession>
<sequence length="392" mass="42132">MYRCYVLTFWMHVDLLTLYLLAIGTLLASAGMTLWEHRANPRRSRSLRILAAGFATLAMGCAAVLCRRELPGALGSAISNLIILSGYLLVLGGVASLRGRRYRAAPAGLLFLMALVWVAAGSRWQDVVWNYVSALPIALVSAMTAWEMLRCDAMKWLHSRYIVVAVTGVHAVLYAGRAFVLPWLVAGYGPAIQAIASKATVYEGVLYSVILPMALLKLMREEAHGQLLRESQTDYLTRLGNRRWFFEEGARVIDGGAGGGPVSVLAFDLDQFKAINDLYGHQTGDQVLKSFAETARTVVGPDAILARIGGEEFAALLSGDDARRARALGETVAKRFAETTSSGTDSLGVAATVSIGLAQFEGEVPPLAVGLAAADQALYRAKSLGGNRLELA</sequence>
<comment type="catalytic activity">
    <reaction evidence="2">
        <text>2 GTP = 3',3'-c-di-GMP + 2 diphosphate</text>
        <dbReference type="Rhea" id="RHEA:24898"/>
        <dbReference type="ChEBI" id="CHEBI:33019"/>
        <dbReference type="ChEBI" id="CHEBI:37565"/>
        <dbReference type="ChEBI" id="CHEBI:58805"/>
        <dbReference type="EC" id="2.7.7.65"/>
    </reaction>
</comment>
<comment type="caution">
    <text evidence="5">The sequence shown here is derived from an EMBL/GenBank/DDBJ whole genome shotgun (WGS) entry which is preliminary data.</text>
</comment>
<organism evidence="5 6">
    <name type="scientific">Cupriavidus yeoncheonensis</name>
    <dbReference type="NCBI Taxonomy" id="1462994"/>
    <lineage>
        <taxon>Bacteria</taxon>
        <taxon>Pseudomonadati</taxon>
        <taxon>Pseudomonadota</taxon>
        <taxon>Betaproteobacteria</taxon>
        <taxon>Burkholderiales</taxon>
        <taxon>Burkholderiaceae</taxon>
        <taxon>Cupriavidus</taxon>
    </lineage>
</organism>
<evidence type="ECO:0000256" key="1">
    <source>
        <dbReference type="ARBA" id="ARBA00012528"/>
    </source>
</evidence>
<dbReference type="Pfam" id="PF00990">
    <property type="entry name" value="GGDEF"/>
    <property type="match status" value="1"/>
</dbReference>
<dbReference type="Proteomes" id="UP000672934">
    <property type="component" value="Unassembled WGS sequence"/>
</dbReference>
<dbReference type="InterPro" id="IPR029787">
    <property type="entry name" value="Nucleotide_cyclase"/>
</dbReference>
<feature type="transmembrane region" description="Helical" evidence="3">
    <location>
        <begin position="47"/>
        <end position="65"/>
    </location>
</feature>
<keyword evidence="3" id="KW-0812">Transmembrane</keyword>
<feature type="transmembrane region" description="Helical" evidence="3">
    <location>
        <begin position="161"/>
        <end position="180"/>
    </location>
</feature>
<dbReference type="PROSITE" id="PS50887">
    <property type="entry name" value="GGDEF"/>
    <property type="match status" value="1"/>
</dbReference>
<dbReference type="SMART" id="SM00267">
    <property type="entry name" value="GGDEF"/>
    <property type="match status" value="1"/>
</dbReference>
<proteinExistence type="predicted"/>
<evidence type="ECO:0000256" key="3">
    <source>
        <dbReference type="SAM" id="Phobius"/>
    </source>
</evidence>
<dbReference type="PANTHER" id="PTHR45138:SF9">
    <property type="entry name" value="DIGUANYLATE CYCLASE DGCM-RELATED"/>
    <property type="match status" value="1"/>
</dbReference>
<keyword evidence="3" id="KW-1133">Transmembrane helix</keyword>
<reference evidence="5" key="1">
    <citation type="submission" date="2021-03" db="EMBL/GenBank/DDBJ databases">
        <authorList>
            <person name="Peeters C."/>
        </authorList>
    </citation>
    <scope>NUCLEOTIDE SEQUENCE</scope>
    <source>
        <strain evidence="5">LMG 31506</strain>
    </source>
</reference>